<evidence type="ECO:0000256" key="5">
    <source>
        <dbReference type="PROSITE-ProRule" id="PRU00520"/>
    </source>
</evidence>
<organism evidence="9 10">
    <name type="scientific">Besnoitia besnoiti</name>
    <name type="common">Apicomplexan protozoan</name>
    <dbReference type="NCBI Taxonomy" id="94643"/>
    <lineage>
        <taxon>Eukaryota</taxon>
        <taxon>Sar</taxon>
        <taxon>Alveolata</taxon>
        <taxon>Apicomplexa</taxon>
        <taxon>Conoidasida</taxon>
        <taxon>Coccidia</taxon>
        <taxon>Eucoccidiorida</taxon>
        <taxon>Eimeriorina</taxon>
        <taxon>Sarcocystidae</taxon>
        <taxon>Besnoitia</taxon>
    </lineage>
</organism>
<comment type="catalytic activity">
    <reaction evidence="4 5 6">
        <text>an acyl phosphate + H2O = a carboxylate + phosphate + H(+)</text>
        <dbReference type="Rhea" id="RHEA:14965"/>
        <dbReference type="ChEBI" id="CHEBI:15377"/>
        <dbReference type="ChEBI" id="CHEBI:15378"/>
        <dbReference type="ChEBI" id="CHEBI:29067"/>
        <dbReference type="ChEBI" id="CHEBI:43474"/>
        <dbReference type="ChEBI" id="CHEBI:59918"/>
        <dbReference type="EC" id="3.6.1.7"/>
    </reaction>
</comment>
<evidence type="ECO:0000256" key="4">
    <source>
        <dbReference type="ARBA" id="ARBA00047645"/>
    </source>
</evidence>
<dbReference type="InterPro" id="IPR017968">
    <property type="entry name" value="Acylphosphatase_CS"/>
</dbReference>
<dbReference type="STRING" id="94643.A0A2A9MIW4"/>
<sequence length="112" mass="12400">MAHGSGGFSLGGEKDGMVSVKFEVHGRVQGVFFRAHTQEQAQQMGLTGWVQNMPGGTVMGEVQGSSGHVEKMLHWLRHVGSPQSRIDKLDIVERKVIAEPAFASFEVRRRKR</sequence>
<name>A0A2A9MIW4_BESBE</name>
<feature type="active site" evidence="5">
    <location>
        <position position="34"/>
    </location>
</feature>
<evidence type="ECO:0000259" key="8">
    <source>
        <dbReference type="PROSITE" id="PS51160"/>
    </source>
</evidence>
<dbReference type="RefSeq" id="XP_029221924.1">
    <property type="nucleotide sequence ID" value="XM_029359011.1"/>
</dbReference>
<evidence type="ECO:0000256" key="1">
    <source>
        <dbReference type="ARBA" id="ARBA00005614"/>
    </source>
</evidence>
<protein>
    <recommendedName>
        <fullName evidence="2 5">Acylphosphatase</fullName>
        <ecNumber evidence="2 5">3.6.1.7</ecNumber>
    </recommendedName>
</protein>
<dbReference type="EC" id="3.6.1.7" evidence="2 5"/>
<dbReference type="SUPFAM" id="SSF54975">
    <property type="entry name" value="Acylphosphatase/BLUF domain-like"/>
    <property type="match status" value="1"/>
</dbReference>
<dbReference type="PROSITE" id="PS00151">
    <property type="entry name" value="ACYLPHOSPHATASE_2"/>
    <property type="match status" value="1"/>
</dbReference>
<dbReference type="FunFam" id="3.30.70.100:FF:000011">
    <property type="entry name" value="Acylphosphatase"/>
    <property type="match status" value="1"/>
</dbReference>
<evidence type="ECO:0000256" key="6">
    <source>
        <dbReference type="RuleBase" id="RU000553"/>
    </source>
</evidence>
<evidence type="ECO:0000256" key="7">
    <source>
        <dbReference type="RuleBase" id="RU004168"/>
    </source>
</evidence>
<dbReference type="KEGG" id="bbes:BESB_002560"/>
<dbReference type="OrthoDB" id="7961613at2759"/>
<dbReference type="GO" id="GO:0003998">
    <property type="term" value="F:acylphosphatase activity"/>
    <property type="evidence" value="ECO:0007669"/>
    <property type="project" value="UniProtKB-EC"/>
</dbReference>
<dbReference type="PRINTS" id="PR00112">
    <property type="entry name" value="ACYLPHPHTASE"/>
</dbReference>
<dbReference type="InterPro" id="IPR001792">
    <property type="entry name" value="Acylphosphatase-like_dom"/>
</dbReference>
<dbReference type="EMBL" id="NWUJ01000001">
    <property type="protein sequence ID" value="PFH37915.1"/>
    <property type="molecule type" value="Genomic_DNA"/>
</dbReference>
<accession>A0A2A9MIW4</accession>
<proteinExistence type="inferred from homology"/>
<dbReference type="PROSITE" id="PS00150">
    <property type="entry name" value="ACYLPHOSPHATASE_1"/>
    <property type="match status" value="1"/>
</dbReference>
<dbReference type="PANTHER" id="PTHR10029">
    <property type="entry name" value="ACYLPHOSPHATASE"/>
    <property type="match status" value="1"/>
</dbReference>
<dbReference type="InterPro" id="IPR036046">
    <property type="entry name" value="Acylphosphatase-like_dom_sf"/>
</dbReference>
<dbReference type="Pfam" id="PF00708">
    <property type="entry name" value="Acylphosphatase"/>
    <property type="match status" value="1"/>
</dbReference>
<evidence type="ECO:0000313" key="10">
    <source>
        <dbReference type="Proteomes" id="UP000224006"/>
    </source>
</evidence>
<dbReference type="Proteomes" id="UP000224006">
    <property type="component" value="Chromosome I"/>
</dbReference>
<comment type="similarity">
    <text evidence="1 7">Belongs to the acylphosphatase family.</text>
</comment>
<reference evidence="9 10" key="1">
    <citation type="submission" date="2017-09" db="EMBL/GenBank/DDBJ databases">
        <title>Genome sequencing of Besnoitia besnoiti strain Bb-Ger1.</title>
        <authorList>
            <person name="Schares G."/>
            <person name="Venepally P."/>
            <person name="Lorenzi H.A."/>
        </authorList>
    </citation>
    <scope>NUCLEOTIDE SEQUENCE [LARGE SCALE GENOMIC DNA]</scope>
    <source>
        <strain evidence="9 10">Bb-Ger1</strain>
    </source>
</reference>
<dbReference type="VEuPathDB" id="ToxoDB:BESB_002560"/>
<dbReference type="GeneID" id="40305319"/>
<dbReference type="AlphaFoldDB" id="A0A2A9MIW4"/>
<evidence type="ECO:0000313" key="9">
    <source>
        <dbReference type="EMBL" id="PFH37915.1"/>
    </source>
</evidence>
<feature type="active site" evidence="5">
    <location>
        <position position="52"/>
    </location>
</feature>
<dbReference type="PROSITE" id="PS51160">
    <property type="entry name" value="ACYLPHOSPHATASE_3"/>
    <property type="match status" value="1"/>
</dbReference>
<dbReference type="Gene3D" id="3.30.70.100">
    <property type="match status" value="1"/>
</dbReference>
<keyword evidence="10" id="KW-1185">Reference proteome</keyword>
<gene>
    <name evidence="9" type="ORF">BESB_002560</name>
</gene>
<feature type="domain" description="Acylphosphatase-like" evidence="8">
    <location>
        <begin position="19"/>
        <end position="109"/>
    </location>
</feature>
<comment type="caution">
    <text evidence="9">The sequence shown here is derived from an EMBL/GenBank/DDBJ whole genome shotgun (WGS) entry which is preliminary data.</text>
</comment>
<evidence type="ECO:0000256" key="3">
    <source>
        <dbReference type="ARBA" id="ARBA00022801"/>
    </source>
</evidence>
<dbReference type="InterPro" id="IPR020456">
    <property type="entry name" value="Acylphosphatase"/>
</dbReference>
<evidence type="ECO:0000256" key="2">
    <source>
        <dbReference type="ARBA" id="ARBA00012150"/>
    </source>
</evidence>
<dbReference type="PANTHER" id="PTHR10029:SF3">
    <property type="entry name" value="ACYLPHOSPHATASE-RELATED"/>
    <property type="match status" value="1"/>
</dbReference>
<keyword evidence="3 5" id="KW-0378">Hydrolase</keyword>